<keyword evidence="2" id="KW-1185">Reference proteome</keyword>
<organism evidence="1 2">
    <name type="scientific">Smallanthus sonchifolius</name>
    <dbReference type="NCBI Taxonomy" id="185202"/>
    <lineage>
        <taxon>Eukaryota</taxon>
        <taxon>Viridiplantae</taxon>
        <taxon>Streptophyta</taxon>
        <taxon>Embryophyta</taxon>
        <taxon>Tracheophyta</taxon>
        <taxon>Spermatophyta</taxon>
        <taxon>Magnoliopsida</taxon>
        <taxon>eudicotyledons</taxon>
        <taxon>Gunneridae</taxon>
        <taxon>Pentapetalae</taxon>
        <taxon>asterids</taxon>
        <taxon>campanulids</taxon>
        <taxon>Asterales</taxon>
        <taxon>Asteraceae</taxon>
        <taxon>Asteroideae</taxon>
        <taxon>Heliantheae alliance</taxon>
        <taxon>Millerieae</taxon>
        <taxon>Smallanthus</taxon>
    </lineage>
</organism>
<dbReference type="EMBL" id="CM042020">
    <property type="protein sequence ID" value="KAI3822196.1"/>
    <property type="molecule type" value="Genomic_DNA"/>
</dbReference>
<accession>A0ACB9JQ96</accession>
<dbReference type="Proteomes" id="UP001056120">
    <property type="component" value="Linkage Group LG03"/>
</dbReference>
<name>A0ACB9JQ96_9ASTR</name>
<protein>
    <submittedName>
        <fullName evidence="1">Uncharacterized protein</fullName>
    </submittedName>
</protein>
<gene>
    <name evidence="1" type="ORF">L1987_09781</name>
</gene>
<reference evidence="1 2" key="2">
    <citation type="journal article" date="2022" name="Mol. Ecol. Resour.">
        <title>The genomes of chicory, endive, great burdock and yacon provide insights into Asteraceae paleo-polyploidization history and plant inulin production.</title>
        <authorList>
            <person name="Fan W."/>
            <person name="Wang S."/>
            <person name="Wang H."/>
            <person name="Wang A."/>
            <person name="Jiang F."/>
            <person name="Liu H."/>
            <person name="Zhao H."/>
            <person name="Xu D."/>
            <person name="Zhang Y."/>
        </authorList>
    </citation>
    <scope>NUCLEOTIDE SEQUENCE [LARGE SCALE GENOMIC DNA]</scope>
    <source>
        <strain evidence="2">cv. Yunnan</strain>
        <tissue evidence="1">Leaves</tissue>
    </source>
</reference>
<evidence type="ECO:0000313" key="2">
    <source>
        <dbReference type="Proteomes" id="UP001056120"/>
    </source>
</evidence>
<sequence>MTGSIASGFRLTVVVILRAHFGLVGFDRKWAYCWVAWISVIGLWKPIKDELWMGFPRLTGCDLEVVWYGLVGLAPWACFNLQLLGSVIRLW</sequence>
<proteinExistence type="predicted"/>
<comment type="caution">
    <text evidence="1">The sequence shown here is derived from an EMBL/GenBank/DDBJ whole genome shotgun (WGS) entry which is preliminary data.</text>
</comment>
<evidence type="ECO:0000313" key="1">
    <source>
        <dbReference type="EMBL" id="KAI3822196.1"/>
    </source>
</evidence>
<reference evidence="2" key="1">
    <citation type="journal article" date="2022" name="Mol. Ecol. Resour.">
        <title>The genomes of chicory, endive, great burdock and yacon provide insights into Asteraceae palaeo-polyploidization history and plant inulin production.</title>
        <authorList>
            <person name="Fan W."/>
            <person name="Wang S."/>
            <person name="Wang H."/>
            <person name="Wang A."/>
            <person name="Jiang F."/>
            <person name="Liu H."/>
            <person name="Zhao H."/>
            <person name="Xu D."/>
            <person name="Zhang Y."/>
        </authorList>
    </citation>
    <scope>NUCLEOTIDE SEQUENCE [LARGE SCALE GENOMIC DNA]</scope>
    <source>
        <strain evidence="2">cv. Yunnan</strain>
    </source>
</reference>